<dbReference type="Gene3D" id="3.40.640.10">
    <property type="entry name" value="Type I PLP-dependent aspartate aminotransferase-like (Major domain)"/>
    <property type="match status" value="1"/>
</dbReference>
<dbReference type="SUPFAM" id="SSF53383">
    <property type="entry name" value="PLP-dependent transferases"/>
    <property type="match status" value="1"/>
</dbReference>
<dbReference type="InterPro" id="IPR015424">
    <property type="entry name" value="PyrdxlP-dep_Trfase"/>
</dbReference>
<sequence>MLDLLGLKPITVACDMEGPLPEALADALLAGPVAFVLQPTAQIPFGFTFGKARLEALAEVLVNAPDVKFVEDDWIGPIGSFSPSSQGAASSFD</sequence>
<evidence type="ECO:0000313" key="2">
    <source>
        <dbReference type="Proteomes" id="UP000235803"/>
    </source>
</evidence>
<gene>
    <name evidence="1" type="ORF">C1H69_05710</name>
</gene>
<dbReference type="EMBL" id="PNRF01000012">
    <property type="protein sequence ID" value="PMR76537.1"/>
    <property type="molecule type" value="Genomic_DNA"/>
</dbReference>
<dbReference type="RefSeq" id="WP_102652441.1">
    <property type="nucleotide sequence ID" value="NZ_PNRF01000012.1"/>
</dbReference>
<proteinExistence type="predicted"/>
<name>A0A2N7U7Y5_9GAMM</name>
<dbReference type="Proteomes" id="UP000235803">
    <property type="component" value="Unassembled WGS sequence"/>
</dbReference>
<comment type="caution">
    <text evidence="1">The sequence shown here is derived from an EMBL/GenBank/DDBJ whole genome shotgun (WGS) entry which is preliminary data.</text>
</comment>
<evidence type="ECO:0000313" key="1">
    <source>
        <dbReference type="EMBL" id="PMR76537.1"/>
    </source>
</evidence>
<keyword evidence="2" id="KW-1185">Reference proteome</keyword>
<protein>
    <submittedName>
        <fullName evidence="1">Uncharacterized protein</fullName>
    </submittedName>
</protein>
<reference evidence="1 2" key="1">
    <citation type="submission" date="2018-01" db="EMBL/GenBank/DDBJ databases">
        <title>Halomonas endophytica sp. nov., isolated from storage liquid in the stems of Populus euphratica.</title>
        <authorList>
            <person name="Chen C."/>
        </authorList>
    </citation>
    <scope>NUCLEOTIDE SEQUENCE [LARGE SCALE GENOMIC DNA]</scope>
    <source>
        <strain evidence="1 2">MC28</strain>
    </source>
</reference>
<dbReference type="AlphaFoldDB" id="A0A2N7U7Y5"/>
<dbReference type="InterPro" id="IPR015421">
    <property type="entry name" value="PyrdxlP-dep_Trfase_major"/>
</dbReference>
<organism evidence="1 2">
    <name type="scientific">Billgrantia endophytica</name>
    <dbReference type="NCBI Taxonomy" id="2033802"/>
    <lineage>
        <taxon>Bacteria</taxon>
        <taxon>Pseudomonadati</taxon>
        <taxon>Pseudomonadota</taxon>
        <taxon>Gammaproteobacteria</taxon>
        <taxon>Oceanospirillales</taxon>
        <taxon>Halomonadaceae</taxon>
        <taxon>Billgrantia</taxon>
    </lineage>
</organism>
<accession>A0A2N7U7Y5</accession>